<dbReference type="Gene3D" id="1.10.10.10">
    <property type="entry name" value="Winged helix-like DNA-binding domain superfamily/Winged helix DNA-binding domain"/>
    <property type="match status" value="1"/>
</dbReference>
<dbReference type="CDD" id="cd06445">
    <property type="entry name" value="ATase"/>
    <property type="match status" value="1"/>
</dbReference>
<dbReference type="EMBL" id="JBHSGU010000002">
    <property type="protein sequence ID" value="MFC4700191.1"/>
    <property type="molecule type" value="Genomic_DNA"/>
</dbReference>
<sequence length="134" mass="14743">MQSAKQAKQAKHAQHAAIFKVVNLIPEGKVASYGQIADLAGLPGRARLVGKALSMAPEEITDKTADSAPEQKPLNWHRVLRANGQIAFAKGSEQAKEQIGLLQQENVAVFNHRVNIKEFGWQPDMHTLLHDLSF</sequence>
<feature type="domain" description="Methylated-DNA-[protein]-cysteine S-methyltransferase DNA binding" evidence="2">
    <location>
        <begin position="16"/>
        <end position="107"/>
    </location>
</feature>
<dbReference type="InterPro" id="IPR036217">
    <property type="entry name" value="MethylDNA_cys_MeTrfase_DNAb"/>
</dbReference>
<dbReference type="PANTHER" id="PTHR42942:SF1">
    <property type="entry name" value="ALKYLTRANSFERASE-LIKE PROTEIN 1"/>
    <property type="match status" value="1"/>
</dbReference>
<gene>
    <name evidence="3" type="ORF">ACFO4O_08495</name>
</gene>
<dbReference type="InterPro" id="IPR036388">
    <property type="entry name" value="WH-like_DNA-bd_sf"/>
</dbReference>
<dbReference type="InterPro" id="IPR052520">
    <property type="entry name" value="ATL_DNA_repair"/>
</dbReference>
<dbReference type="InterPro" id="IPR014048">
    <property type="entry name" value="MethylDNA_cys_MeTrfase_DNA-bd"/>
</dbReference>
<proteinExistence type="predicted"/>
<reference evidence="4" key="1">
    <citation type="journal article" date="2019" name="Int. J. Syst. Evol. Microbiol.">
        <title>The Global Catalogue of Microorganisms (GCM) 10K type strain sequencing project: providing services to taxonomists for standard genome sequencing and annotation.</title>
        <authorList>
            <consortium name="The Broad Institute Genomics Platform"/>
            <consortium name="The Broad Institute Genome Sequencing Center for Infectious Disease"/>
            <person name="Wu L."/>
            <person name="Ma J."/>
        </authorList>
    </citation>
    <scope>NUCLEOTIDE SEQUENCE [LARGE SCALE GENOMIC DNA]</scope>
    <source>
        <strain evidence="4">KACC 12507</strain>
    </source>
</reference>
<accession>A0ABV9LUK0</accession>
<dbReference type="SUPFAM" id="SSF46767">
    <property type="entry name" value="Methylated DNA-protein cysteine methyltransferase, C-terminal domain"/>
    <property type="match status" value="1"/>
</dbReference>
<keyword evidence="1" id="KW-0227">DNA damage</keyword>
<evidence type="ECO:0000313" key="4">
    <source>
        <dbReference type="Proteomes" id="UP001595897"/>
    </source>
</evidence>
<dbReference type="RefSeq" id="WP_382407396.1">
    <property type="nucleotide sequence ID" value="NZ_JBHSGU010000002.1"/>
</dbReference>
<keyword evidence="4" id="KW-1185">Reference proteome</keyword>
<name>A0ABV9LUK0_9ALTE</name>
<evidence type="ECO:0000256" key="1">
    <source>
        <dbReference type="ARBA" id="ARBA00022763"/>
    </source>
</evidence>
<dbReference type="Pfam" id="PF01035">
    <property type="entry name" value="DNA_binding_1"/>
    <property type="match status" value="1"/>
</dbReference>
<evidence type="ECO:0000259" key="2">
    <source>
        <dbReference type="Pfam" id="PF01035"/>
    </source>
</evidence>
<dbReference type="PANTHER" id="PTHR42942">
    <property type="entry name" value="6-O-METHYLGUANINE DNA METHYLTRANSFERASE"/>
    <property type="match status" value="1"/>
</dbReference>
<evidence type="ECO:0000313" key="3">
    <source>
        <dbReference type="EMBL" id="MFC4700191.1"/>
    </source>
</evidence>
<protein>
    <submittedName>
        <fullName evidence="3">MGMT family protein</fullName>
    </submittedName>
</protein>
<dbReference type="Proteomes" id="UP001595897">
    <property type="component" value="Unassembled WGS sequence"/>
</dbReference>
<comment type="caution">
    <text evidence="3">The sequence shown here is derived from an EMBL/GenBank/DDBJ whole genome shotgun (WGS) entry which is preliminary data.</text>
</comment>
<organism evidence="3 4">
    <name type="scientific">Glaciecola siphonariae</name>
    <dbReference type="NCBI Taxonomy" id="521012"/>
    <lineage>
        <taxon>Bacteria</taxon>
        <taxon>Pseudomonadati</taxon>
        <taxon>Pseudomonadota</taxon>
        <taxon>Gammaproteobacteria</taxon>
        <taxon>Alteromonadales</taxon>
        <taxon>Alteromonadaceae</taxon>
        <taxon>Glaciecola</taxon>
    </lineage>
</organism>